<protein>
    <recommendedName>
        <fullName evidence="5">General transcription factor 3C polypeptide 4</fullName>
    </recommendedName>
</protein>
<dbReference type="Pfam" id="PF12657">
    <property type="entry name" value="TFIIIC_delta"/>
    <property type="match status" value="1"/>
</dbReference>
<feature type="domain" description="Transcription factor IIIC 90kDa subunit N-terminal" evidence="1">
    <location>
        <begin position="23"/>
        <end position="453"/>
    </location>
</feature>
<dbReference type="InterPro" id="IPR024764">
    <property type="entry name" value="TFIIIC_Znf"/>
</dbReference>
<dbReference type="InterPro" id="IPR036322">
    <property type="entry name" value="WD40_repeat_dom_sf"/>
</dbReference>
<sequence>MEAKEFQSVLTGPLVSSHFAVDWSADDRVSVITDKGLQIMEVVPVPSASTPRLSLKKSLLKPGTDVPTEKTDVDYNTLVHEMSDRVGVYHLILDATLTPNLDNASMPPPRFTQVAWSPPGLLHYGRCLLATLTNYGSAKVEYSCNRHWRLVIDVSESWSAVCRLGWESRPLSQDEQYAELCRREAQLRILAIAWSGLRGKPRSRHCLLAAAHRDGVVSVWQVPVVRLRTAGAQEDDGDQAAATMTAGLAFTVDTGTSGAPGRCLISELHWLSLDAEYLLVGDSSGRVRMWDTAAGAAGRGEIPVAVDVYPTADRIKVTKLTTCRLADDRVEQLVVAIKGSFLVVALVDGTGRTLGTAVKDFQHVALTGVVITGPGSFVISAREGALYTVECSVVDAGLRTAVTPVASSLNFSHNSCFGLAASEHRMIWVAASSVSKMYDHLVVKQPTTFYFLTITNPANAVPMLVNNADMKLTRHLDCLEILRIQCQRLGQPPPIAVAVKDLDPLTDYQLRLSLWLSAVAISVGADGESEHTRQLKELHSRMRQLLFARHACERVERVLGAVVTRGASEEELNCINLLRTWMLAFAGTAVAAQHWPQTCERVRAILAGSQGLEELIKEYCHICRAQVESNWAQGEQWMFARCGRGHAVSRCSLSLLPCVTLPYYTCPTCRIPAHPAFVEEDQPLCVFCDGILRLDESVSLDSRT</sequence>
<accession>A0AAV7XME6</accession>
<dbReference type="PANTHER" id="PTHR15496">
    <property type="entry name" value="GENERAL TRANSCRIPTION FACTOR 3C POLYPEPTIDE 4 FAMILY"/>
    <property type="match status" value="1"/>
</dbReference>
<reference evidence="3" key="1">
    <citation type="submission" date="2022-12" db="EMBL/GenBank/DDBJ databases">
        <title>Chromosome-level genome assembly of the bean flower thrips Megalurothrips usitatus.</title>
        <authorList>
            <person name="Ma L."/>
            <person name="Liu Q."/>
            <person name="Li H."/>
            <person name="Cai W."/>
        </authorList>
    </citation>
    <scope>NUCLEOTIDE SEQUENCE</scope>
    <source>
        <strain evidence="3">Cailab_2022a</strain>
    </source>
</reference>
<evidence type="ECO:0000313" key="3">
    <source>
        <dbReference type="EMBL" id="KAJ1526866.1"/>
    </source>
</evidence>
<dbReference type="SUPFAM" id="SSF50978">
    <property type="entry name" value="WD40 repeat-like"/>
    <property type="match status" value="1"/>
</dbReference>
<evidence type="ECO:0000259" key="1">
    <source>
        <dbReference type="Pfam" id="PF12657"/>
    </source>
</evidence>
<keyword evidence="4" id="KW-1185">Reference proteome</keyword>
<dbReference type="GO" id="GO:0006384">
    <property type="term" value="P:transcription initiation at RNA polymerase III promoter"/>
    <property type="evidence" value="ECO:0007669"/>
    <property type="project" value="InterPro"/>
</dbReference>
<evidence type="ECO:0000259" key="2">
    <source>
        <dbReference type="Pfam" id="PF12660"/>
    </source>
</evidence>
<dbReference type="GO" id="GO:0000127">
    <property type="term" value="C:transcription factor TFIIIC complex"/>
    <property type="evidence" value="ECO:0007669"/>
    <property type="project" value="InterPro"/>
</dbReference>
<organism evidence="3 4">
    <name type="scientific">Megalurothrips usitatus</name>
    <name type="common">bean blossom thrips</name>
    <dbReference type="NCBI Taxonomy" id="439358"/>
    <lineage>
        <taxon>Eukaryota</taxon>
        <taxon>Metazoa</taxon>
        <taxon>Ecdysozoa</taxon>
        <taxon>Arthropoda</taxon>
        <taxon>Hexapoda</taxon>
        <taxon>Insecta</taxon>
        <taxon>Pterygota</taxon>
        <taxon>Neoptera</taxon>
        <taxon>Paraneoptera</taxon>
        <taxon>Thysanoptera</taxon>
        <taxon>Terebrantia</taxon>
        <taxon>Thripoidea</taxon>
        <taxon>Thripidae</taxon>
        <taxon>Megalurothrips</taxon>
    </lineage>
</organism>
<dbReference type="Gene3D" id="2.130.10.10">
    <property type="entry name" value="YVTN repeat-like/Quinoprotein amine dehydrogenase"/>
    <property type="match status" value="1"/>
</dbReference>
<dbReference type="AlphaFoldDB" id="A0AAV7XME6"/>
<dbReference type="GO" id="GO:0004402">
    <property type="term" value="F:histone acetyltransferase activity"/>
    <property type="evidence" value="ECO:0007669"/>
    <property type="project" value="InterPro"/>
</dbReference>
<name>A0AAV7XME6_9NEOP</name>
<comment type="caution">
    <text evidence="3">The sequence shown here is derived from an EMBL/GenBank/DDBJ whole genome shotgun (WGS) entry which is preliminary data.</text>
</comment>
<dbReference type="InterPro" id="IPR015943">
    <property type="entry name" value="WD40/YVTN_repeat-like_dom_sf"/>
</dbReference>
<dbReference type="InterPro" id="IPR044230">
    <property type="entry name" value="GTF3C4"/>
</dbReference>
<dbReference type="PANTHER" id="PTHR15496:SF2">
    <property type="entry name" value="GENERAL TRANSCRIPTION FACTOR 3C POLYPEPTIDE 4"/>
    <property type="match status" value="1"/>
</dbReference>
<dbReference type="Proteomes" id="UP001075354">
    <property type="component" value="Chromosome 6"/>
</dbReference>
<dbReference type="InterPro" id="IPR024761">
    <property type="entry name" value="TFIIIC_delta_N"/>
</dbReference>
<feature type="domain" description="Transcription factor IIIC putative zinc-finger" evidence="2">
    <location>
        <begin position="613"/>
        <end position="671"/>
    </location>
</feature>
<evidence type="ECO:0008006" key="5">
    <source>
        <dbReference type="Google" id="ProtNLM"/>
    </source>
</evidence>
<evidence type="ECO:0000313" key="4">
    <source>
        <dbReference type="Proteomes" id="UP001075354"/>
    </source>
</evidence>
<dbReference type="EMBL" id="JAPTSV010000006">
    <property type="protein sequence ID" value="KAJ1526866.1"/>
    <property type="molecule type" value="Genomic_DNA"/>
</dbReference>
<gene>
    <name evidence="3" type="ORF">ONE63_008424</name>
</gene>
<dbReference type="Pfam" id="PF12660">
    <property type="entry name" value="zf-TFIIIC"/>
    <property type="match status" value="1"/>
</dbReference>
<proteinExistence type="predicted"/>